<dbReference type="GO" id="GO:0016020">
    <property type="term" value="C:membrane"/>
    <property type="evidence" value="ECO:0007669"/>
    <property type="project" value="UniProtKB-SubCell"/>
</dbReference>
<comment type="subcellular location">
    <subcellularLocation>
        <location evidence="1">Membrane</location>
    </subcellularLocation>
</comment>
<accession>A0A3Q3Q5F5</accession>
<keyword evidence="9" id="KW-1185">Reference proteome</keyword>
<evidence type="ECO:0000313" key="9">
    <source>
        <dbReference type="Proteomes" id="UP000261600"/>
    </source>
</evidence>
<keyword evidence="3" id="KW-0677">Repeat</keyword>
<dbReference type="SMART" id="SM00406">
    <property type="entry name" value="IGv"/>
    <property type="match status" value="1"/>
</dbReference>
<keyword evidence="4" id="KW-0472">Membrane</keyword>
<dbReference type="STRING" id="43700.ENSMALP00000004880"/>
<dbReference type="GO" id="GO:0005912">
    <property type="term" value="C:adherens junction"/>
    <property type="evidence" value="ECO:0007669"/>
    <property type="project" value="TreeGrafter"/>
</dbReference>
<evidence type="ECO:0000256" key="1">
    <source>
        <dbReference type="ARBA" id="ARBA00004370"/>
    </source>
</evidence>
<dbReference type="Pfam" id="PF07686">
    <property type="entry name" value="V-set"/>
    <property type="match status" value="1"/>
</dbReference>
<feature type="domain" description="Ig-like" evidence="7">
    <location>
        <begin position="27"/>
        <end position="122"/>
    </location>
</feature>
<dbReference type="Proteomes" id="UP000261600">
    <property type="component" value="Unplaced"/>
</dbReference>
<evidence type="ECO:0000256" key="4">
    <source>
        <dbReference type="ARBA" id="ARBA00023136"/>
    </source>
</evidence>
<dbReference type="AlphaFoldDB" id="A0A3Q3Q5F5"/>
<evidence type="ECO:0000256" key="6">
    <source>
        <dbReference type="ARBA" id="ARBA00023180"/>
    </source>
</evidence>
<reference evidence="8" key="1">
    <citation type="submission" date="2025-08" db="UniProtKB">
        <authorList>
            <consortium name="Ensembl"/>
        </authorList>
    </citation>
    <scope>IDENTIFICATION</scope>
</reference>
<dbReference type="InterPro" id="IPR051427">
    <property type="entry name" value="Nectin/Nectin-like"/>
</dbReference>
<organism evidence="8 9">
    <name type="scientific">Monopterus albus</name>
    <name type="common">Swamp eel</name>
    <dbReference type="NCBI Taxonomy" id="43700"/>
    <lineage>
        <taxon>Eukaryota</taxon>
        <taxon>Metazoa</taxon>
        <taxon>Chordata</taxon>
        <taxon>Craniata</taxon>
        <taxon>Vertebrata</taxon>
        <taxon>Euteleostomi</taxon>
        <taxon>Actinopterygii</taxon>
        <taxon>Neopterygii</taxon>
        <taxon>Teleostei</taxon>
        <taxon>Neoteleostei</taxon>
        <taxon>Acanthomorphata</taxon>
        <taxon>Anabantaria</taxon>
        <taxon>Synbranchiformes</taxon>
        <taxon>Synbranchidae</taxon>
        <taxon>Monopterus</taxon>
    </lineage>
</organism>
<dbReference type="PROSITE" id="PS50835">
    <property type="entry name" value="IG_LIKE"/>
    <property type="match status" value="1"/>
</dbReference>
<evidence type="ECO:0000259" key="7">
    <source>
        <dbReference type="PROSITE" id="PS50835"/>
    </source>
</evidence>
<evidence type="ECO:0000256" key="3">
    <source>
        <dbReference type="ARBA" id="ARBA00022737"/>
    </source>
</evidence>
<dbReference type="PANTHER" id="PTHR23277">
    <property type="entry name" value="NECTIN-RELATED"/>
    <property type="match status" value="1"/>
</dbReference>
<dbReference type="InterPro" id="IPR013106">
    <property type="entry name" value="Ig_V-set"/>
</dbReference>
<evidence type="ECO:0000256" key="2">
    <source>
        <dbReference type="ARBA" id="ARBA00022729"/>
    </source>
</evidence>
<dbReference type="InterPro" id="IPR036179">
    <property type="entry name" value="Ig-like_dom_sf"/>
</dbReference>
<protein>
    <recommendedName>
        <fullName evidence="7">Ig-like domain-containing protein</fullName>
    </recommendedName>
</protein>
<dbReference type="Ensembl" id="ENSMALT00000004991.1">
    <property type="protein sequence ID" value="ENSMALP00000004880.1"/>
    <property type="gene ID" value="ENSMALG00000003528.1"/>
</dbReference>
<evidence type="ECO:0000313" key="8">
    <source>
        <dbReference type="Ensembl" id="ENSMALP00000004880.1"/>
    </source>
</evidence>
<keyword evidence="5" id="KW-1015">Disulfide bond</keyword>
<dbReference type="SUPFAM" id="SSF48726">
    <property type="entry name" value="Immunoglobulin"/>
    <property type="match status" value="1"/>
</dbReference>
<keyword evidence="2" id="KW-0732">Signal</keyword>
<sequence length="153" mass="17104">MTTSSFFHHCISQNTGQGQRSKCLFVISLQVIGENRVVVQGGTVTLPCKLIDTTEDITQISWQRKTRGKPQNDNFFTILPKNGPQFVNGKDDRFKFIGSIKDNNGTLQISDVTLLDEGVYTCIFTLFPSGNHKREILLDLIGNTLCITCNCIM</sequence>
<dbReference type="GO" id="GO:0007157">
    <property type="term" value="P:heterophilic cell-cell adhesion via plasma membrane cell adhesion molecules"/>
    <property type="evidence" value="ECO:0007669"/>
    <property type="project" value="TreeGrafter"/>
</dbReference>
<proteinExistence type="predicted"/>
<dbReference type="Gene3D" id="2.60.40.10">
    <property type="entry name" value="Immunoglobulins"/>
    <property type="match status" value="1"/>
</dbReference>
<dbReference type="InterPro" id="IPR003599">
    <property type="entry name" value="Ig_sub"/>
</dbReference>
<keyword evidence="6" id="KW-0325">Glycoprotein</keyword>
<dbReference type="PANTHER" id="PTHR23277:SF106">
    <property type="entry name" value="NECTIN-1 ISOFORM X1-RELATED"/>
    <property type="match status" value="1"/>
</dbReference>
<reference evidence="8" key="2">
    <citation type="submission" date="2025-09" db="UniProtKB">
        <authorList>
            <consortium name="Ensembl"/>
        </authorList>
    </citation>
    <scope>IDENTIFICATION</scope>
</reference>
<evidence type="ECO:0000256" key="5">
    <source>
        <dbReference type="ARBA" id="ARBA00023157"/>
    </source>
</evidence>
<dbReference type="SMART" id="SM00409">
    <property type="entry name" value="IG"/>
    <property type="match status" value="1"/>
</dbReference>
<dbReference type="InterPro" id="IPR013783">
    <property type="entry name" value="Ig-like_fold"/>
</dbReference>
<dbReference type="InterPro" id="IPR007110">
    <property type="entry name" value="Ig-like_dom"/>
</dbReference>
<name>A0A3Q3Q5F5_MONAL</name>
<dbReference type="GO" id="GO:0007156">
    <property type="term" value="P:homophilic cell adhesion via plasma membrane adhesion molecules"/>
    <property type="evidence" value="ECO:0007669"/>
    <property type="project" value="TreeGrafter"/>
</dbReference>